<dbReference type="Gene3D" id="1.10.287.130">
    <property type="match status" value="1"/>
</dbReference>
<gene>
    <name evidence="16" type="ORF">MNBD_IGNAVI01-2130</name>
</gene>
<feature type="domain" description="HAMP" evidence="15">
    <location>
        <begin position="309"/>
        <end position="361"/>
    </location>
</feature>
<keyword evidence="13" id="KW-1133">Transmembrane helix</keyword>
<keyword evidence="4" id="KW-1003">Cell membrane</keyword>
<dbReference type="InterPro" id="IPR003594">
    <property type="entry name" value="HATPase_dom"/>
</dbReference>
<evidence type="ECO:0000256" key="11">
    <source>
        <dbReference type="ARBA" id="ARBA00023136"/>
    </source>
</evidence>
<dbReference type="GO" id="GO:0005886">
    <property type="term" value="C:plasma membrane"/>
    <property type="evidence" value="ECO:0007669"/>
    <property type="project" value="UniProtKB-SubCell"/>
</dbReference>
<feature type="transmembrane region" description="Helical" evidence="13">
    <location>
        <begin position="12"/>
        <end position="34"/>
    </location>
</feature>
<keyword evidence="12" id="KW-0175">Coiled coil</keyword>
<dbReference type="SUPFAM" id="SSF158472">
    <property type="entry name" value="HAMP domain-like"/>
    <property type="match status" value="1"/>
</dbReference>
<evidence type="ECO:0000256" key="12">
    <source>
        <dbReference type="SAM" id="Coils"/>
    </source>
</evidence>
<dbReference type="InterPro" id="IPR050398">
    <property type="entry name" value="HssS/ArlS-like"/>
</dbReference>
<protein>
    <recommendedName>
        <fullName evidence="3">histidine kinase</fullName>
        <ecNumber evidence="3">2.7.13.3</ecNumber>
    </recommendedName>
</protein>
<dbReference type="PROSITE" id="PS50109">
    <property type="entry name" value="HIS_KIN"/>
    <property type="match status" value="1"/>
</dbReference>
<evidence type="ECO:0000256" key="13">
    <source>
        <dbReference type="SAM" id="Phobius"/>
    </source>
</evidence>
<dbReference type="InterPro" id="IPR036890">
    <property type="entry name" value="HATPase_C_sf"/>
</dbReference>
<dbReference type="SUPFAM" id="SSF55874">
    <property type="entry name" value="ATPase domain of HSP90 chaperone/DNA topoisomerase II/histidine kinase"/>
    <property type="match status" value="1"/>
</dbReference>
<dbReference type="EC" id="2.7.13.3" evidence="3"/>
<evidence type="ECO:0000256" key="1">
    <source>
        <dbReference type="ARBA" id="ARBA00000085"/>
    </source>
</evidence>
<feature type="transmembrane region" description="Helical" evidence="13">
    <location>
        <begin position="285"/>
        <end position="308"/>
    </location>
</feature>
<dbReference type="SMART" id="SM00304">
    <property type="entry name" value="HAMP"/>
    <property type="match status" value="1"/>
</dbReference>
<evidence type="ECO:0000256" key="5">
    <source>
        <dbReference type="ARBA" id="ARBA00022553"/>
    </source>
</evidence>
<dbReference type="GO" id="GO:0004673">
    <property type="term" value="F:protein histidine kinase activity"/>
    <property type="evidence" value="ECO:0007669"/>
    <property type="project" value="UniProtKB-EC"/>
</dbReference>
<keyword evidence="10" id="KW-0902">Two-component regulatory system</keyword>
<dbReference type="CDD" id="cd06225">
    <property type="entry name" value="HAMP"/>
    <property type="match status" value="1"/>
</dbReference>
<dbReference type="GO" id="GO:0005524">
    <property type="term" value="F:ATP binding"/>
    <property type="evidence" value="ECO:0007669"/>
    <property type="project" value="UniProtKB-KW"/>
</dbReference>
<sequence length="608" mass="69913">MKRIKEMSLRRKLLVSFTIFTFLLLLVTVVYFYFQSMKNINSYAEQELENTSRNFIKQFNKEINSSYVELTNFISESDLNDAKNDQQNSIIKFLKIFNKKYLSLEKINFLKEKYVSYKPVRWFDGSIDVKIKELQYKHQSKILPLNIKDSLRDRNYYVNYQNIGSHELTMIIPFRNENSWILVGNLSLDHIAENAASILNLNNYKRIYIVSKRGNIIYSSSKKMINRPIFDLDAKLKTVLSINKLSIIQSEVSDLLYTVETIGNSGIKILVAKDISPDKSRIVKLTWQGVIFALILFSLVFIVIFILISRLSNSIDEMTEAADNIAAGDFSKRLDIQRKDEIGKFISAFNSMVDKLEESYNELNLKNKELEEKIDELISTKNELIRKEKLALIGETISKISHEIQNKVSGISVWIQNLEMQVPQDENVSFFIKEIKNSLSSFIEMLLNFKKFYRKPFLERQDCDFKQLTDNVIHEYQSDIDAKQITVIKNYSDGVGSIYGDCKLLEEVLLNLIVNAIYYSPVKGKIEIDIFVEEESIIFTICDEGPGIDLDNAEDIFHPFFTTKSSGSGLGLAITKNIVEAHNGTIVVHSSKSGGAQFEIKLPIIKSN</sequence>
<proteinExistence type="predicted"/>
<keyword evidence="9" id="KW-0067">ATP-binding</keyword>
<dbReference type="CDD" id="cd00075">
    <property type="entry name" value="HATPase"/>
    <property type="match status" value="1"/>
</dbReference>
<dbReference type="InterPro" id="IPR004358">
    <property type="entry name" value="Sig_transdc_His_kin-like_C"/>
</dbReference>
<dbReference type="PROSITE" id="PS50885">
    <property type="entry name" value="HAMP"/>
    <property type="match status" value="1"/>
</dbReference>
<dbReference type="PANTHER" id="PTHR45528">
    <property type="entry name" value="SENSOR HISTIDINE KINASE CPXA"/>
    <property type="match status" value="1"/>
</dbReference>
<dbReference type="EMBL" id="UOGD01000046">
    <property type="protein sequence ID" value="VAX16166.1"/>
    <property type="molecule type" value="Genomic_DNA"/>
</dbReference>
<comment type="catalytic activity">
    <reaction evidence="1">
        <text>ATP + protein L-histidine = ADP + protein N-phospho-L-histidine.</text>
        <dbReference type="EC" id="2.7.13.3"/>
    </reaction>
</comment>
<accession>A0A3B1BD12</accession>
<feature type="domain" description="Histidine kinase" evidence="14">
    <location>
        <begin position="399"/>
        <end position="606"/>
    </location>
</feature>
<comment type="subcellular location">
    <subcellularLocation>
        <location evidence="2">Cell membrane</location>
        <topology evidence="2">Multi-pass membrane protein</topology>
    </subcellularLocation>
</comment>
<reference evidence="16" key="1">
    <citation type="submission" date="2018-06" db="EMBL/GenBank/DDBJ databases">
        <authorList>
            <person name="Zhirakovskaya E."/>
        </authorList>
    </citation>
    <scope>NUCLEOTIDE SEQUENCE</scope>
</reference>
<dbReference type="Pfam" id="PF00672">
    <property type="entry name" value="HAMP"/>
    <property type="match status" value="1"/>
</dbReference>
<dbReference type="InterPro" id="IPR005467">
    <property type="entry name" value="His_kinase_dom"/>
</dbReference>
<evidence type="ECO:0000256" key="9">
    <source>
        <dbReference type="ARBA" id="ARBA00022840"/>
    </source>
</evidence>
<feature type="coiled-coil region" evidence="12">
    <location>
        <begin position="346"/>
        <end position="387"/>
    </location>
</feature>
<dbReference type="PANTHER" id="PTHR45528:SF1">
    <property type="entry name" value="SENSOR HISTIDINE KINASE CPXA"/>
    <property type="match status" value="1"/>
</dbReference>
<evidence type="ECO:0000256" key="6">
    <source>
        <dbReference type="ARBA" id="ARBA00022679"/>
    </source>
</evidence>
<dbReference type="GO" id="GO:0000160">
    <property type="term" value="P:phosphorelay signal transduction system"/>
    <property type="evidence" value="ECO:0007669"/>
    <property type="project" value="UniProtKB-KW"/>
</dbReference>
<keyword evidence="8" id="KW-0418">Kinase</keyword>
<keyword evidence="5" id="KW-0597">Phosphoprotein</keyword>
<evidence type="ECO:0000256" key="10">
    <source>
        <dbReference type="ARBA" id="ARBA00023012"/>
    </source>
</evidence>
<organism evidence="16">
    <name type="scientific">hydrothermal vent metagenome</name>
    <dbReference type="NCBI Taxonomy" id="652676"/>
    <lineage>
        <taxon>unclassified sequences</taxon>
        <taxon>metagenomes</taxon>
        <taxon>ecological metagenomes</taxon>
    </lineage>
</organism>
<name>A0A3B1BD12_9ZZZZ</name>
<evidence type="ECO:0000256" key="7">
    <source>
        <dbReference type="ARBA" id="ARBA00022741"/>
    </source>
</evidence>
<evidence type="ECO:0000256" key="2">
    <source>
        <dbReference type="ARBA" id="ARBA00004651"/>
    </source>
</evidence>
<dbReference type="Gene3D" id="6.10.340.10">
    <property type="match status" value="1"/>
</dbReference>
<evidence type="ECO:0000256" key="4">
    <source>
        <dbReference type="ARBA" id="ARBA00022475"/>
    </source>
</evidence>
<keyword evidence="7" id="KW-0547">Nucleotide-binding</keyword>
<dbReference type="PRINTS" id="PR00344">
    <property type="entry name" value="BCTRLSENSOR"/>
</dbReference>
<dbReference type="InterPro" id="IPR003660">
    <property type="entry name" value="HAMP_dom"/>
</dbReference>
<evidence type="ECO:0000313" key="16">
    <source>
        <dbReference type="EMBL" id="VAX16166.1"/>
    </source>
</evidence>
<keyword evidence="13" id="KW-0812">Transmembrane</keyword>
<evidence type="ECO:0000256" key="8">
    <source>
        <dbReference type="ARBA" id="ARBA00022777"/>
    </source>
</evidence>
<evidence type="ECO:0000259" key="14">
    <source>
        <dbReference type="PROSITE" id="PS50109"/>
    </source>
</evidence>
<evidence type="ECO:0000259" key="15">
    <source>
        <dbReference type="PROSITE" id="PS50885"/>
    </source>
</evidence>
<dbReference type="AlphaFoldDB" id="A0A3B1BD12"/>
<keyword evidence="6" id="KW-0808">Transferase</keyword>
<keyword evidence="11 13" id="KW-0472">Membrane</keyword>
<evidence type="ECO:0000256" key="3">
    <source>
        <dbReference type="ARBA" id="ARBA00012438"/>
    </source>
</evidence>
<dbReference type="Pfam" id="PF02518">
    <property type="entry name" value="HATPase_c"/>
    <property type="match status" value="1"/>
</dbReference>
<dbReference type="SMART" id="SM00387">
    <property type="entry name" value="HATPase_c"/>
    <property type="match status" value="1"/>
</dbReference>
<dbReference type="Gene3D" id="3.30.565.10">
    <property type="entry name" value="Histidine kinase-like ATPase, C-terminal domain"/>
    <property type="match status" value="1"/>
</dbReference>